<sequence precursor="true">MKKLKAIILGITLFMFFISGIYAYVGYSGSDVLDKHYMIDGRWSESVCGGCHYNADLNPLANDAEQSYHVQTDMDKWNPLDNFHISEQGKDAWVKEFGPQHPGGGPLKEYGVDLDCMVCHDQTGEYNFDERAEMIRNGNFEEANEAAWEEAKHELRQEPHYVGSYMLDILTPLPIVTEIHDPVNGAPQRSSCEEYCHSDQVVKTGVNWADEDYSECDVHAEESCMECHETIEHQIGSSTMPAAQEVGAEVQSCQSSGCHEGISHGGTVDAHLEFLDCKSCHVTEMPGGESSGGEPLKEFTWKNGTREDTIREANFKPTLEWTTNQSLQSTDKLPHVADEDDENAELDTYNVITGVWWDAGINEEVAANPNNSTKVGDPIPPSHVRQADSNGDGNVTQKEMRSFSSDGEGPDYPNAVLRHVDLYYPINHNIASSDVGLSEPLECDDCHGVSRTNALQNIHFNQSRDCTTCHDKKPAMDWAALGYEEDPAKTDPPTNFSDINISVTVPGERPDEVEQDPAF</sequence>
<dbReference type="SUPFAM" id="SSF48695">
    <property type="entry name" value="Multiheme cytochromes"/>
    <property type="match status" value="2"/>
</dbReference>
<protein>
    <recommendedName>
        <fullName evidence="5">Methanogenesis multiheme c-type cytochrome</fullName>
    </recommendedName>
</protein>
<dbReference type="InterPro" id="IPR051829">
    <property type="entry name" value="Multiheme_Cytochr_ET"/>
</dbReference>
<accession>D7EAC8</accession>
<reference evidence="3 4" key="1">
    <citation type="submission" date="2010-06" db="EMBL/GenBank/DDBJ databases">
        <title>Complete sequence chromosome of Methanohalobium evestigatum Z-7303.</title>
        <authorList>
            <consortium name="US DOE Joint Genome Institute"/>
            <person name="Lucas S."/>
            <person name="Copeland A."/>
            <person name="Lapidus A."/>
            <person name="Cheng J.-F."/>
            <person name="Bruce D."/>
            <person name="Goodwin L."/>
            <person name="Pitluck S."/>
            <person name="Saunders E."/>
            <person name="Detter J.C."/>
            <person name="Han C."/>
            <person name="Tapia R."/>
            <person name="Land M."/>
            <person name="Hauser L."/>
            <person name="Kyrpides N."/>
            <person name="Mikhailova N."/>
            <person name="Sieprawska-Lupa M."/>
            <person name="Whitman W.B."/>
            <person name="Anderson I."/>
            <person name="Woyke T."/>
        </authorList>
    </citation>
    <scope>NUCLEOTIDE SEQUENCE [LARGE SCALE GENOMIC DNA]</scope>
    <source>
        <strain evidence="4">ATCC BAA-1072 / DSM 3721 / NBRC 107634 / OCM 161 / Z-7303</strain>
    </source>
</reference>
<dbReference type="InterPro" id="IPR018247">
    <property type="entry name" value="EF_Hand_1_Ca_BS"/>
</dbReference>
<dbReference type="HOGENOM" id="CLU_531711_0_0_2"/>
<evidence type="ECO:0000313" key="4">
    <source>
        <dbReference type="Proteomes" id="UP000000391"/>
    </source>
</evidence>
<proteinExistence type="predicted"/>
<dbReference type="Proteomes" id="UP000000391">
    <property type="component" value="Chromosome"/>
</dbReference>
<dbReference type="NCBIfam" id="TIGR04314">
    <property type="entry name" value="methano7heme"/>
    <property type="match status" value="1"/>
</dbReference>
<name>D7EAC8_METEZ</name>
<dbReference type="RefSeq" id="WP_013195364.1">
    <property type="nucleotide sequence ID" value="NC_014253.1"/>
</dbReference>
<dbReference type="STRING" id="644295.Metev_1969"/>
<keyword evidence="4" id="KW-1185">Reference proteome</keyword>
<keyword evidence="1" id="KW-0732">Signal</keyword>
<evidence type="ECO:0008006" key="5">
    <source>
        <dbReference type="Google" id="ProtNLM"/>
    </source>
</evidence>
<gene>
    <name evidence="3" type="ordered locus">Metev_1969</name>
</gene>
<dbReference type="PROSITE" id="PS00018">
    <property type="entry name" value="EF_HAND_1"/>
    <property type="match status" value="1"/>
</dbReference>
<organism evidence="3 4">
    <name type="scientific">Methanohalobium evestigatum (strain ATCC BAA-1072 / DSM 3721 / NBRC 107634 / OCM 161 / Z-7303)</name>
    <dbReference type="NCBI Taxonomy" id="644295"/>
    <lineage>
        <taxon>Archaea</taxon>
        <taxon>Methanobacteriati</taxon>
        <taxon>Methanobacteriota</taxon>
        <taxon>Stenosarchaea group</taxon>
        <taxon>Methanomicrobia</taxon>
        <taxon>Methanosarcinales</taxon>
        <taxon>Methanosarcinaceae</taxon>
        <taxon>Methanohalobium</taxon>
    </lineage>
</organism>
<dbReference type="AlphaFoldDB" id="D7EAC8"/>
<evidence type="ECO:0000313" key="3">
    <source>
        <dbReference type="EMBL" id="ADI74799.1"/>
    </source>
</evidence>
<evidence type="ECO:0000256" key="2">
    <source>
        <dbReference type="SAM" id="MobiDB-lite"/>
    </source>
</evidence>
<dbReference type="InterPro" id="IPR027594">
    <property type="entry name" value="Methanoheme_cyt"/>
</dbReference>
<dbReference type="EMBL" id="CP002069">
    <property type="protein sequence ID" value="ADI74799.1"/>
    <property type="molecule type" value="Genomic_DNA"/>
</dbReference>
<dbReference type="PANTHER" id="PTHR35038">
    <property type="entry name" value="DISSIMILATORY SULFITE REDUCTASE SIRA"/>
    <property type="match status" value="1"/>
</dbReference>
<feature type="compositionally biased region" description="Polar residues" evidence="2">
    <location>
        <begin position="387"/>
        <end position="405"/>
    </location>
</feature>
<dbReference type="InterPro" id="IPR036280">
    <property type="entry name" value="Multihaem_cyt_sf"/>
</dbReference>
<dbReference type="GeneID" id="9347628"/>
<feature type="region of interest" description="Disordered" evidence="2">
    <location>
        <begin position="371"/>
        <end position="410"/>
    </location>
</feature>
<dbReference type="KEGG" id="mev:Metev_1969"/>
<evidence type="ECO:0000256" key="1">
    <source>
        <dbReference type="ARBA" id="ARBA00022729"/>
    </source>
</evidence>
<dbReference type="OrthoDB" id="141362at2157"/>